<keyword evidence="2" id="KW-0813">Transport</keyword>
<name>A0ABV1K4S7_9PSEU</name>
<dbReference type="Pfam" id="PF00496">
    <property type="entry name" value="SBP_bac_5"/>
    <property type="match status" value="1"/>
</dbReference>
<keyword evidence="7" id="KW-1185">Reference proteome</keyword>
<dbReference type="InterPro" id="IPR039424">
    <property type="entry name" value="SBP_5"/>
</dbReference>
<dbReference type="PROSITE" id="PS51257">
    <property type="entry name" value="PROKAR_LIPOPROTEIN"/>
    <property type="match status" value="1"/>
</dbReference>
<evidence type="ECO:0000313" key="6">
    <source>
        <dbReference type="EMBL" id="MEQ3549445.1"/>
    </source>
</evidence>
<evidence type="ECO:0000256" key="1">
    <source>
        <dbReference type="ARBA" id="ARBA00005695"/>
    </source>
</evidence>
<dbReference type="Gene3D" id="3.40.190.10">
    <property type="entry name" value="Periplasmic binding protein-like II"/>
    <property type="match status" value="1"/>
</dbReference>
<evidence type="ECO:0000256" key="3">
    <source>
        <dbReference type="ARBA" id="ARBA00022729"/>
    </source>
</evidence>
<evidence type="ECO:0000256" key="4">
    <source>
        <dbReference type="SAM" id="SignalP"/>
    </source>
</evidence>
<gene>
    <name evidence="6" type="ORF">WIS52_03090</name>
</gene>
<accession>A0ABV1K4S7</accession>
<reference evidence="6 7" key="1">
    <citation type="submission" date="2024-03" db="EMBL/GenBank/DDBJ databases">
        <title>Draft genome sequence of Pseudonocardia nematodicida JCM 31783.</title>
        <authorList>
            <person name="Butdee W."/>
            <person name="Duangmal K."/>
        </authorList>
    </citation>
    <scope>NUCLEOTIDE SEQUENCE [LARGE SCALE GENOMIC DNA]</scope>
    <source>
        <strain evidence="6 7">JCM 31783</strain>
    </source>
</reference>
<keyword evidence="3 4" id="KW-0732">Signal</keyword>
<evidence type="ECO:0000259" key="5">
    <source>
        <dbReference type="Pfam" id="PF00496"/>
    </source>
</evidence>
<dbReference type="InterPro" id="IPR000914">
    <property type="entry name" value="SBP_5_dom"/>
</dbReference>
<protein>
    <submittedName>
        <fullName evidence="6">ABC transporter substrate-binding protein</fullName>
    </submittedName>
</protein>
<dbReference type="Proteomes" id="UP001494902">
    <property type="component" value="Unassembled WGS sequence"/>
</dbReference>
<dbReference type="EMBL" id="JBEDNQ010000001">
    <property type="protein sequence ID" value="MEQ3549445.1"/>
    <property type="molecule type" value="Genomic_DNA"/>
</dbReference>
<feature type="signal peptide" evidence="4">
    <location>
        <begin position="1"/>
        <end position="22"/>
    </location>
</feature>
<sequence>MNTRRRTTLSVLAVALSGVLLAACGAAPALNEGEGGAGGVQAVNPNGVDPATEGEPRAGGTLVLGTDREAVGFDPTAQNTNQAAFAVLDSLMKLTPDGGAEPHMAESMDSADDGKTWRMGLREGVRFSDGTPVDADAVVFNVQRHLDKPASPGFQHASLIETMRAVDPTTVEFVLREPSGSFPVVFGLNFTAGNLGALLSPAAVQERGDDIAANPVGAGPFVLSDWVRDSRMVLTANPDYWQEGRPYLDGLEFRPLPDTETRYASIENGDVNVVYGGYHTELIRALSNPELNVYYGPGHGAEFIYFNHERAPFDDPRMREAFVRGIDLDALAATQFRNQMERATGWFGDQSEYQTPEAAEAWPAFDQERARELVQEYVDSGGSATVSYKTTNAPNRVAFAEFMQAQMAAIGITLEPEFFDLAQYSSSVVQSRDFEAAGWVGGPTDSPYPQTINYLGTGGNANYGGYSNPEVDELLTRAAATTDEAERTESYRRVQLLTNQDIPVGYYSRGYLSTITQPDVRGIQRYLSRDMFFDAIWLDR</sequence>
<feature type="domain" description="Solute-binding protein family 5" evidence="5">
    <location>
        <begin position="101"/>
        <end position="459"/>
    </location>
</feature>
<comment type="caution">
    <text evidence="6">The sequence shown here is derived from an EMBL/GenBank/DDBJ whole genome shotgun (WGS) entry which is preliminary data.</text>
</comment>
<dbReference type="RefSeq" id="WP_349296519.1">
    <property type="nucleotide sequence ID" value="NZ_JBEDNQ010000001.1"/>
</dbReference>
<evidence type="ECO:0000256" key="2">
    <source>
        <dbReference type="ARBA" id="ARBA00022448"/>
    </source>
</evidence>
<evidence type="ECO:0000313" key="7">
    <source>
        <dbReference type="Proteomes" id="UP001494902"/>
    </source>
</evidence>
<feature type="chain" id="PRO_5046946916" evidence="4">
    <location>
        <begin position="23"/>
        <end position="540"/>
    </location>
</feature>
<dbReference type="InterPro" id="IPR030678">
    <property type="entry name" value="Peptide/Ni-bd"/>
</dbReference>
<dbReference type="Gene3D" id="3.10.105.10">
    <property type="entry name" value="Dipeptide-binding Protein, Domain 3"/>
    <property type="match status" value="1"/>
</dbReference>
<dbReference type="PIRSF" id="PIRSF002741">
    <property type="entry name" value="MppA"/>
    <property type="match status" value="1"/>
</dbReference>
<organism evidence="6 7">
    <name type="scientific">Pseudonocardia nematodicida</name>
    <dbReference type="NCBI Taxonomy" id="1206997"/>
    <lineage>
        <taxon>Bacteria</taxon>
        <taxon>Bacillati</taxon>
        <taxon>Actinomycetota</taxon>
        <taxon>Actinomycetes</taxon>
        <taxon>Pseudonocardiales</taxon>
        <taxon>Pseudonocardiaceae</taxon>
        <taxon>Pseudonocardia</taxon>
    </lineage>
</organism>
<dbReference type="PANTHER" id="PTHR30290">
    <property type="entry name" value="PERIPLASMIC BINDING COMPONENT OF ABC TRANSPORTER"/>
    <property type="match status" value="1"/>
</dbReference>
<proteinExistence type="inferred from homology"/>
<dbReference type="PANTHER" id="PTHR30290:SF9">
    <property type="entry name" value="OLIGOPEPTIDE-BINDING PROTEIN APPA"/>
    <property type="match status" value="1"/>
</dbReference>
<comment type="similarity">
    <text evidence="1">Belongs to the bacterial solute-binding protein 5 family.</text>
</comment>
<dbReference type="SUPFAM" id="SSF53850">
    <property type="entry name" value="Periplasmic binding protein-like II"/>
    <property type="match status" value="1"/>
</dbReference>